<dbReference type="InterPro" id="IPR038592">
    <property type="entry name" value="CheD-like_sf"/>
</dbReference>
<comment type="catalytic activity">
    <reaction evidence="3">
        <text>L-glutaminyl-[protein] + H2O = L-glutamyl-[protein] + NH4(+)</text>
        <dbReference type="Rhea" id="RHEA:16441"/>
        <dbReference type="Rhea" id="RHEA-COMP:10207"/>
        <dbReference type="Rhea" id="RHEA-COMP:10208"/>
        <dbReference type="ChEBI" id="CHEBI:15377"/>
        <dbReference type="ChEBI" id="CHEBI:28938"/>
        <dbReference type="ChEBI" id="CHEBI:29973"/>
        <dbReference type="ChEBI" id="CHEBI:30011"/>
        <dbReference type="EC" id="3.5.1.44"/>
    </reaction>
</comment>
<dbReference type="STRING" id="1080227.A8L45_11165"/>
<dbReference type="Proteomes" id="UP000094936">
    <property type="component" value="Unassembled WGS sequence"/>
</dbReference>
<keyword evidence="2 3" id="KW-0378">Hydrolase</keyword>
<comment type="function">
    <text evidence="3">Probably deamidates glutamine residues to glutamate on methyl-accepting chemotaxis receptors (MCPs), playing an important role in chemotaxis.</text>
</comment>
<dbReference type="GO" id="GO:0006935">
    <property type="term" value="P:chemotaxis"/>
    <property type="evidence" value="ECO:0007669"/>
    <property type="project" value="UniProtKB-UniRule"/>
</dbReference>
<keyword evidence="1 3" id="KW-0145">Chemotaxis</keyword>
<evidence type="ECO:0000256" key="3">
    <source>
        <dbReference type="HAMAP-Rule" id="MF_01440"/>
    </source>
</evidence>
<accession>A0A1C3EIY5</accession>
<dbReference type="Pfam" id="PF03975">
    <property type="entry name" value="CheD"/>
    <property type="match status" value="1"/>
</dbReference>
<reference evidence="4 5" key="1">
    <citation type="submission" date="2016-05" db="EMBL/GenBank/DDBJ databases">
        <title>Genomic Taxonomy of the Vibrionaceae.</title>
        <authorList>
            <person name="Gomez-Gil B."/>
            <person name="Enciso-Ibarra J."/>
        </authorList>
    </citation>
    <scope>NUCLEOTIDE SEQUENCE [LARGE SCALE GENOMIC DNA]</scope>
    <source>
        <strain evidence="4 5">CAIM 1920</strain>
    </source>
</reference>
<dbReference type="EMBL" id="LYBM01000018">
    <property type="protein sequence ID" value="ODA33179.1"/>
    <property type="molecule type" value="Genomic_DNA"/>
</dbReference>
<dbReference type="Gene3D" id="3.30.1330.200">
    <property type="match status" value="1"/>
</dbReference>
<dbReference type="OrthoDB" id="9807202at2"/>
<dbReference type="SUPFAM" id="SSF64438">
    <property type="entry name" value="CNF1/YfiH-like putative cysteine hydrolases"/>
    <property type="match status" value="1"/>
</dbReference>
<dbReference type="RefSeq" id="WP_068902253.1">
    <property type="nucleotide sequence ID" value="NZ_JBHUIF010000019.1"/>
</dbReference>
<dbReference type="PANTHER" id="PTHR35147">
    <property type="entry name" value="CHEMORECEPTOR GLUTAMINE DEAMIDASE CHED-RELATED"/>
    <property type="match status" value="1"/>
</dbReference>
<gene>
    <name evidence="3" type="primary">cheD</name>
    <name evidence="4" type="ORF">A8L45_11165</name>
</gene>
<dbReference type="HAMAP" id="MF_01440">
    <property type="entry name" value="CheD"/>
    <property type="match status" value="1"/>
</dbReference>
<organism evidence="4 5">
    <name type="scientific">Veronia pacifica</name>
    <dbReference type="NCBI Taxonomy" id="1080227"/>
    <lineage>
        <taxon>Bacteria</taxon>
        <taxon>Pseudomonadati</taxon>
        <taxon>Pseudomonadota</taxon>
        <taxon>Gammaproteobacteria</taxon>
        <taxon>Vibrionales</taxon>
        <taxon>Vibrionaceae</taxon>
        <taxon>Veronia</taxon>
    </lineage>
</organism>
<dbReference type="EC" id="3.5.1.44" evidence="3"/>
<evidence type="ECO:0000313" key="5">
    <source>
        <dbReference type="Proteomes" id="UP000094936"/>
    </source>
</evidence>
<evidence type="ECO:0000256" key="1">
    <source>
        <dbReference type="ARBA" id="ARBA00022500"/>
    </source>
</evidence>
<dbReference type="InterPro" id="IPR011324">
    <property type="entry name" value="Cytotoxic_necrot_fac-like_cat"/>
</dbReference>
<dbReference type="GO" id="GO:0050568">
    <property type="term" value="F:protein-glutamine glutaminase activity"/>
    <property type="evidence" value="ECO:0007669"/>
    <property type="project" value="UniProtKB-UniRule"/>
</dbReference>
<name>A0A1C3EIY5_9GAMM</name>
<dbReference type="PANTHER" id="PTHR35147:SF2">
    <property type="entry name" value="CHEMORECEPTOR GLUTAMINE DEAMIDASE CHED-RELATED"/>
    <property type="match status" value="1"/>
</dbReference>
<evidence type="ECO:0000256" key="2">
    <source>
        <dbReference type="ARBA" id="ARBA00022801"/>
    </source>
</evidence>
<keyword evidence="5" id="KW-1185">Reference proteome</keyword>
<dbReference type="CDD" id="cd16352">
    <property type="entry name" value="CheD"/>
    <property type="match status" value="1"/>
</dbReference>
<comment type="similarity">
    <text evidence="3">Belongs to the CheD family.</text>
</comment>
<evidence type="ECO:0000313" key="4">
    <source>
        <dbReference type="EMBL" id="ODA33179.1"/>
    </source>
</evidence>
<sequence length="211" mass="23716">MQKVLELKGHPEGSKVMRYYLPSRQKMLVKIHQGEVYVTSEDELIGTGLGSCISACIWDPEVSLGGMNHFMLPFGTSDDIAEWDPTQWRSKAARYGNYAMELLINTLIQQGAEKKRLQVKLFGGGVVMGECAAIGEKNIAFAKDYVSSEGLTLVGSDLGDDFPRKLMFDPCTGQAWVKKMRGFREEVENFDKKYRRVLQSRKVDSGDSELF</sequence>
<dbReference type="AlphaFoldDB" id="A0A1C3EIY5"/>
<comment type="caution">
    <text evidence="4">The sequence shown here is derived from an EMBL/GenBank/DDBJ whole genome shotgun (WGS) entry which is preliminary data.</text>
</comment>
<protein>
    <recommendedName>
        <fullName evidence="3">Probable chemoreceptor glutamine deamidase CheD</fullName>
        <ecNumber evidence="3">3.5.1.44</ecNumber>
    </recommendedName>
</protein>
<dbReference type="InterPro" id="IPR005659">
    <property type="entry name" value="Chemorcpt_Glu_NH3ase_CheD"/>
</dbReference>
<proteinExistence type="inferred from homology"/>